<evidence type="ECO:0000313" key="9">
    <source>
        <dbReference type="EMBL" id="OGC59759.1"/>
    </source>
</evidence>
<dbReference type="FunFam" id="4.10.950.10:FF:000001">
    <property type="entry name" value="50S ribosomal protein L2"/>
    <property type="match status" value="1"/>
</dbReference>
<dbReference type="GO" id="GO:0003735">
    <property type="term" value="F:structural constituent of ribosome"/>
    <property type="evidence" value="ECO:0007669"/>
    <property type="project" value="InterPro"/>
</dbReference>
<dbReference type="InterPro" id="IPR008991">
    <property type="entry name" value="Translation_prot_SH3-like_sf"/>
</dbReference>
<dbReference type="InterPro" id="IPR012340">
    <property type="entry name" value="NA-bd_OB-fold"/>
</dbReference>
<dbReference type="Gene3D" id="2.40.50.140">
    <property type="entry name" value="Nucleic acid-binding proteins"/>
    <property type="match status" value="1"/>
</dbReference>
<dbReference type="Pfam" id="PF00181">
    <property type="entry name" value="Ribosomal_L2_N"/>
    <property type="match status" value="1"/>
</dbReference>
<feature type="region of interest" description="Disordered" evidence="6">
    <location>
        <begin position="1"/>
        <end position="59"/>
    </location>
</feature>
<dbReference type="PIRSF" id="PIRSF002158">
    <property type="entry name" value="Ribosomal_L2"/>
    <property type="match status" value="1"/>
</dbReference>
<dbReference type="GO" id="GO:0015934">
    <property type="term" value="C:large ribosomal subunit"/>
    <property type="evidence" value="ECO:0007669"/>
    <property type="project" value="InterPro"/>
</dbReference>
<dbReference type="HAMAP" id="MF_01320_B">
    <property type="entry name" value="Ribosomal_uL2_B"/>
    <property type="match status" value="1"/>
</dbReference>
<dbReference type="Gene3D" id="4.10.950.10">
    <property type="entry name" value="Ribosomal protein L2, domain 3"/>
    <property type="match status" value="1"/>
</dbReference>
<dbReference type="PANTHER" id="PTHR13691:SF5">
    <property type="entry name" value="LARGE RIBOSOMAL SUBUNIT PROTEIN UL2M"/>
    <property type="match status" value="1"/>
</dbReference>
<evidence type="ECO:0000313" key="10">
    <source>
        <dbReference type="Proteomes" id="UP000178964"/>
    </source>
</evidence>
<dbReference type="PANTHER" id="PTHR13691">
    <property type="entry name" value="RIBOSOMAL PROTEIN L2"/>
    <property type="match status" value="1"/>
</dbReference>
<dbReference type="SUPFAM" id="SSF50104">
    <property type="entry name" value="Translation proteins SH3-like domain"/>
    <property type="match status" value="1"/>
</dbReference>
<name>A0A1F4VRI7_UNCKA</name>
<dbReference type="InterPro" id="IPR014726">
    <property type="entry name" value="Ribosomal_uL2_dom3"/>
</dbReference>
<dbReference type="SMART" id="SM01383">
    <property type="entry name" value="Ribosomal_L2"/>
    <property type="match status" value="1"/>
</dbReference>
<evidence type="ECO:0000256" key="5">
    <source>
        <dbReference type="HAMAP-Rule" id="MF_01320"/>
    </source>
</evidence>
<dbReference type="SUPFAM" id="SSF50249">
    <property type="entry name" value="Nucleic acid-binding proteins"/>
    <property type="match status" value="1"/>
</dbReference>
<dbReference type="InterPro" id="IPR005880">
    <property type="entry name" value="Ribosomal_uL2_bac/org-type"/>
</dbReference>
<keyword evidence="3 5" id="KW-0687">Ribonucleoprotein</keyword>
<dbReference type="EMBL" id="MEVK01000008">
    <property type="protein sequence ID" value="OGC59759.1"/>
    <property type="molecule type" value="Genomic_DNA"/>
</dbReference>
<evidence type="ECO:0000259" key="8">
    <source>
        <dbReference type="SMART" id="SM01383"/>
    </source>
</evidence>
<comment type="function">
    <text evidence="5">One of the primary rRNA binding proteins. Required for association of the 30S and 50S subunits to form the 70S ribosome, for tRNA binding and peptide bond formation. It has been suggested to have peptidyltransferase activity; this is somewhat controversial. Makes several contacts with the 16S rRNA in the 70S ribosome.</text>
</comment>
<comment type="caution">
    <text evidence="9">The sequence shown here is derived from an EMBL/GenBank/DDBJ whole genome shotgun (WGS) entry which is preliminary data.</text>
</comment>
<dbReference type="GO" id="GO:0002181">
    <property type="term" value="P:cytoplasmic translation"/>
    <property type="evidence" value="ECO:0007669"/>
    <property type="project" value="TreeGrafter"/>
</dbReference>
<comment type="subunit">
    <text evidence="5">Part of the 50S ribosomal subunit. Forms a bridge to the 30S subunit in the 70S ribosome.</text>
</comment>
<organism evidence="9 10">
    <name type="scientific">candidate division WWE3 bacterium RIFCSPLOWO2_01_FULL_42_11</name>
    <dbReference type="NCBI Taxonomy" id="1802627"/>
    <lineage>
        <taxon>Bacteria</taxon>
        <taxon>Katanobacteria</taxon>
    </lineage>
</organism>
<dbReference type="InterPro" id="IPR022666">
    <property type="entry name" value="Ribosomal_uL2_RNA-bd_dom"/>
</dbReference>
<reference evidence="9 10" key="1">
    <citation type="journal article" date="2016" name="Nat. Commun.">
        <title>Thousands of microbial genomes shed light on interconnected biogeochemical processes in an aquifer system.</title>
        <authorList>
            <person name="Anantharaman K."/>
            <person name="Brown C.T."/>
            <person name="Hug L.A."/>
            <person name="Sharon I."/>
            <person name="Castelle C.J."/>
            <person name="Probst A.J."/>
            <person name="Thomas B.C."/>
            <person name="Singh A."/>
            <person name="Wilkins M.J."/>
            <person name="Karaoz U."/>
            <person name="Brodie E.L."/>
            <person name="Williams K.H."/>
            <person name="Hubbard S.S."/>
            <person name="Banfield J.F."/>
        </authorList>
    </citation>
    <scope>NUCLEOTIDE SEQUENCE [LARGE SCALE GENOMIC DNA]</scope>
</reference>
<dbReference type="GO" id="GO:0019843">
    <property type="term" value="F:rRNA binding"/>
    <property type="evidence" value="ECO:0007669"/>
    <property type="project" value="UniProtKB-UniRule"/>
</dbReference>
<gene>
    <name evidence="5" type="primary">rplB</name>
    <name evidence="9" type="ORF">A3A70_01120</name>
</gene>
<dbReference type="GO" id="GO:0016740">
    <property type="term" value="F:transferase activity"/>
    <property type="evidence" value="ECO:0007669"/>
    <property type="project" value="InterPro"/>
</dbReference>
<accession>A0A1F4VRI7</accession>
<feature type="domain" description="Large ribosomal subunit protein uL2 C-terminal" evidence="7">
    <location>
        <begin position="123"/>
        <end position="252"/>
    </location>
</feature>
<evidence type="ECO:0000259" key="7">
    <source>
        <dbReference type="SMART" id="SM01382"/>
    </source>
</evidence>
<dbReference type="InterPro" id="IPR002171">
    <property type="entry name" value="Ribosomal_uL2"/>
</dbReference>
<keyword evidence="2 5" id="KW-0689">Ribosomal protein</keyword>
<dbReference type="SMART" id="SM01382">
    <property type="entry name" value="Ribosomal_L2_C"/>
    <property type="match status" value="1"/>
</dbReference>
<feature type="compositionally biased region" description="Polar residues" evidence="6">
    <location>
        <begin position="7"/>
        <end position="16"/>
    </location>
</feature>
<dbReference type="FunFam" id="2.30.30.30:FF:000001">
    <property type="entry name" value="50S ribosomal protein L2"/>
    <property type="match status" value="1"/>
</dbReference>
<evidence type="ECO:0000256" key="3">
    <source>
        <dbReference type="ARBA" id="ARBA00023274"/>
    </source>
</evidence>
<dbReference type="Proteomes" id="UP000178964">
    <property type="component" value="Unassembled WGS sequence"/>
</dbReference>
<comment type="similarity">
    <text evidence="1 5">Belongs to the universal ribosomal protein uL2 family.</text>
</comment>
<evidence type="ECO:0000256" key="2">
    <source>
        <dbReference type="ARBA" id="ARBA00022980"/>
    </source>
</evidence>
<dbReference type="InterPro" id="IPR014722">
    <property type="entry name" value="Rib_uL2_dom2"/>
</dbReference>
<evidence type="ECO:0000256" key="4">
    <source>
        <dbReference type="ARBA" id="ARBA00035242"/>
    </source>
</evidence>
<dbReference type="Pfam" id="PF03947">
    <property type="entry name" value="Ribosomal_L2_C"/>
    <property type="match status" value="1"/>
</dbReference>
<dbReference type="InterPro" id="IPR022669">
    <property type="entry name" value="Ribosomal_uL2_C"/>
</dbReference>
<dbReference type="STRING" id="1802627.A3A70_01120"/>
<feature type="region of interest" description="Disordered" evidence="6">
    <location>
        <begin position="231"/>
        <end position="277"/>
    </location>
</feature>
<dbReference type="Gene3D" id="2.30.30.30">
    <property type="match status" value="1"/>
</dbReference>
<keyword evidence="5" id="KW-0699">rRNA-binding</keyword>
<protein>
    <recommendedName>
        <fullName evidence="4 5">Large ribosomal subunit protein uL2</fullName>
    </recommendedName>
</protein>
<evidence type="ECO:0000256" key="1">
    <source>
        <dbReference type="ARBA" id="ARBA00005636"/>
    </source>
</evidence>
<feature type="compositionally biased region" description="Basic residues" evidence="6">
    <location>
        <begin position="254"/>
        <end position="265"/>
    </location>
</feature>
<keyword evidence="5" id="KW-0694">RNA-binding</keyword>
<dbReference type="AlphaFoldDB" id="A0A1F4VRI7"/>
<dbReference type="NCBIfam" id="TIGR01171">
    <property type="entry name" value="rplB_bact"/>
    <property type="match status" value="1"/>
</dbReference>
<proteinExistence type="inferred from homology"/>
<feature type="domain" description="Large ribosomal subunit protein uL2 RNA-binding" evidence="8">
    <location>
        <begin position="42"/>
        <end position="117"/>
    </location>
</feature>
<evidence type="ECO:0000256" key="6">
    <source>
        <dbReference type="SAM" id="MobiDB-lite"/>
    </source>
</evidence>
<sequence>MPIIKSKPNTPAQRFKTSLDRSHLSSVRPLKSALSPKRRTNGRAGGQISTRHRGGGAKRSYRDIDFKRDRLDIPAVVASIEYDPNRTADIALLHYVDGKKAYILAPQGLLVAATVVSSENPPITVGNALKLKNIPSGAQVHNIELKPGKGGQFARSAGTSATVIGREGSYVQLKMPSGERRLVLGECRATIGVLGNIDWKNVSLGKAGLSRHMGRRPGVRGVAMFPAAHPHGGGESKAGIGMSSPKTPWGKPTLGKKTRRRKHTSKFIMSDRRRKKI</sequence>